<gene>
    <name evidence="1" type="ORF">DCF25_18300</name>
</gene>
<dbReference type="AlphaFoldDB" id="A0A2W4TWN1"/>
<proteinExistence type="predicted"/>
<sequence>MMPGAIMINLAMATEEKNRHSVSFFGLHSKIVDYKDTLEWQELSFAAKVRTMITELLTIREEEGKKKKDASNCL</sequence>
<dbReference type="Proteomes" id="UP000249354">
    <property type="component" value="Unassembled WGS sequence"/>
</dbReference>
<reference evidence="2" key="1">
    <citation type="submission" date="2018-04" db="EMBL/GenBank/DDBJ databases">
        <authorList>
            <person name="Cornet L."/>
        </authorList>
    </citation>
    <scope>NUCLEOTIDE SEQUENCE [LARGE SCALE GENOMIC DNA]</scope>
</reference>
<evidence type="ECO:0000313" key="1">
    <source>
        <dbReference type="EMBL" id="PZO12064.1"/>
    </source>
</evidence>
<dbReference type="EMBL" id="QBMC01000160">
    <property type="protein sequence ID" value="PZO12064.1"/>
    <property type="molecule type" value="Genomic_DNA"/>
</dbReference>
<comment type="caution">
    <text evidence="1">The sequence shown here is derived from an EMBL/GenBank/DDBJ whole genome shotgun (WGS) entry which is preliminary data.</text>
</comment>
<accession>A0A2W4TWN1</accession>
<evidence type="ECO:0000313" key="2">
    <source>
        <dbReference type="Proteomes" id="UP000249354"/>
    </source>
</evidence>
<reference evidence="1 2" key="2">
    <citation type="submission" date="2018-06" db="EMBL/GenBank/DDBJ databases">
        <title>Metagenomic assembly of (sub)arctic Cyanobacteria and their associated microbiome from non-axenic cultures.</title>
        <authorList>
            <person name="Baurain D."/>
        </authorList>
    </citation>
    <scope>NUCLEOTIDE SEQUENCE [LARGE SCALE GENOMIC DNA]</scope>
    <source>
        <strain evidence="1">ULC129bin1</strain>
    </source>
</reference>
<organism evidence="1 2">
    <name type="scientific">Leptolyngbya foveolarum</name>
    <dbReference type="NCBI Taxonomy" id="47253"/>
    <lineage>
        <taxon>Bacteria</taxon>
        <taxon>Bacillati</taxon>
        <taxon>Cyanobacteriota</taxon>
        <taxon>Cyanophyceae</taxon>
        <taxon>Leptolyngbyales</taxon>
        <taxon>Leptolyngbyaceae</taxon>
        <taxon>Leptolyngbya group</taxon>
        <taxon>Leptolyngbya</taxon>
    </lineage>
</organism>
<protein>
    <submittedName>
        <fullName evidence="1">Uncharacterized protein</fullName>
    </submittedName>
</protein>
<name>A0A2W4TWN1_9CYAN</name>